<feature type="region of interest" description="Disordered" evidence="1">
    <location>
        <begin position="35"/>
        <end position="141"/>
    </location>
</feature>
<feature type="compositionally biased region" description="Pro residues" evidence="1">
    <location>
        <begin position="52"/>
        <end position="63"/>
    </location>
</feature>
<proteinExistence type="predicted"/>
<evidence type="ECO:0000313" key="3">
    <source>
        <dbReference type="Proteomes" id="UP001482620"/>
    </source>
</evidence>
<keyword evidence="3" id="KW-1185">Reference proteome</keyword>
<comment type="caution">
    <text evidence="2">The sequence shown here is derived from an EMBL/GenBank/DDBJ whole genome shotgun (WGS) entry which is preliminary data.</text>
</comment>
<evidence type="ECO:0000256" key="1">
    <source>
        <dbReference type="SAM" id="MobiDB-lite"/>
    </source>
</evidence>
<feature type="compositionally biased region" description="Low complexity" evidence="1">
    <location>
        <begin position="122"/>
        <end position="131"/>
    </location>
</feature>
<evidence type="ECO:0000313" key="2">
    <source>
        <dbReference type="EMBL" id="MEQ2232909.1"/>
    </source>
</evidence>
<organism evidence="2 3">
    <name type="scientific">Ilyodon furcidens</name>
    <name type="common">goldbreast splitfin</name>
    <dbReference type="NCBI Taxonomy" id="33524"/>
    <lineage>
        <taxon>Eukaryota</taxon>
        <taxon>Metazoa</taxon>
        <taxon>Chordata</taxon>
        <taxon>Craniata</taxon>
        <taxon>Vertebrata</taxon>
        <taxon>Euteleostomi</taxon>
        <taxon>Actinopterygii</taxon>
        <taxon>Neopterygii</taxon>
        <taxon>Teleostei</taxon>
        <taxon>Neoteleostei</taxon>
        <taxon>Acanthomorphata</taxon>
        <taxon>Ovalentaria</taxon>
        <taxon>Atherinomorphae</taxon>
        <taxon>Cyprinodontiformes</taxon>
        <taxon>Goodeidae</taxon>
        <taxon>Ilyodon</taxon>
    </lineage>
</organism>
<sequence length="141" mass="14711">MITTVSLCLHQQLKQNICEMTAFIERLYSYLSSSAYPGSGRGAADSAETPRRPSPQTPPPAPPGGVQGIPRPAERHSPSGVSWAVPWASSRWDVPGSPPEEGVQEASGIDARATSTGSSRCGGAAALLRAPPGWPSSSPYL</sequence>
<gene>
    <name evidence="2" type="ORF">ILYODFUR_016342</name>
</gene>
<accession>A0ABV0TJ47</accession>
<protein>
    <submittedName>
        <fullName evidence="2">Uncharacterized protein</fullName>
    </submittedName>
</protein>
<dbReference type="Proteomes" id="UP001482620">
    <property type="component" value="Unassembled WGS sequence"/>
</dbReference>
<reference evidence="2 3" key="1">
    <citation type="submission" date="2021-06" db="EMBL/GenBank/DDBJ databases">
        <authorList>
            <person name="Palmer J.M."/>
        </authorList>
    </citation>
    <scope>NUCLEOTIDE SEQUENCE [LARGE SCALE GENOMIC DNA]</scope>
    <source>
        <strain evidence="3">if_2019</strain>
        <tissue evidence="2">Muscle</tissue>
    </source>
</reference>
<dbReference type="EMBL" id="JAHRIQ010036238">
    <property type="protein sequence ID" value="MEQ2232909.1"/>
    <property type="molecule type" value="Genomic_DNA"/>
</dbReference>
<name>A0ABV0TJ47_9TELE</name>